<comment type="caution">
    <text evidence="2">The sequence shown here is derived from an EMBL/GenBank/DDBJ whole genome shotgun (WGS) entry which is preliminary data.</text>
</comment>
<evidence type="ECO:0000313" key="3">
    <source>
        <dbReference type="Proteomes" id="UP001642540"/>
    </source>
</evidence>
<sequence length="147" mass="16889">MGDYPKCMKCNLLGHRGRDCTISRETANWIRWNIVYPPGSPQRQRRIDRVNAFFQKQRQRQQERAEAHQAAAVQPGPVNPQSQSTERVKSWREVAAFRNRQAVIAHEAYFKQQQLQTGPGTVKQGSLKTNQSKQEETGPGVVNQRFT</sequence>
<dbReference type="EMBL" id="CAXLJM020000057">
    <property type="protein sequence ID" value="CAL8117954.1"/>
    <property type="molecule type" value="Genomic_DNA"/>
</dbReference>
<name>A0ABP1R2G6_9HEXA</name>
<evidence type="ECO:0000256" key="1">
    <source>
        <dbReference type="SAM" id="MobiDB-lite"/>
    </source>
</evidence>
<proteinExistence type="predicted"/>
<feature type="region of interest" description="Disordered" evidence="1">
    <location>
        <begin position="58"/>
        <end position="87"/>
    </location>
</feature>
<evidence type="ECO:0008006" key="4">
    <source>
        <dbReference type="Google" id="ProtNLM"/>
    </source>
</evidence>
<keyword evidence="3" id="KW-1185">Reference proteome</keyword>
<organism evidence="2 3">
    <name type="scientific">Orchesella dallaii</name>
    <dbReference type="NCBI Taxonomy" id="48710"/>
    <lineage>
        <taxon>Eukaryota</taxon>
        <taxon>Metazoa</taxon>
        <taxon>Ecdysozoa</taxon>
        <taxon>Arthropoda</taxon>
        <taxon>Hexapoda</taxon>
        <taxon>Collembola</taxon>
        <taxon>Entomobryomorpha</taxon>
        <taxon>Entomobryoidea</taxon>
        <taxon>Orchesellidae</taxon>
        <taxon>Orchesellinae</taxon>
        <taxon>Orchesella</taxon>
    </lineage>
</organism>
<accession>A0ABP1R2G6</accession>
<gene>
    <name evidence="2" type="ORF">ODALV1_LOCUS17915</name>
</gene>
<reference evidence="2 3" key="1">
    <citation type="submission" date="2024-08" db="EMBL/GenBank/DDBJ databases">
        <authorList>
            <person name="Cucini C."/>
            <person name="Frati F."/>
        </authorList>
    </citation>
    <scope>NUCLEOTIDE SEQUENCE [LARGE SCALE GENOMIC DNA]</scope>
</reference>
<feature type="region of interest" description="Disordered" evidence="1">
    <location>
        <begin position="112"/>
        <end position="147"/>
    </location>
</feature>
<feature type="compositionally biased region" description="Polar residues" evidence="1">
    <location>
        <begin position="112"/>
        <end position="132"/>
    </location>
</feature>
<evidence type="ECO:0000313" key="2">
    <source>
        <dbReference type="EMBL" id="CAL8117954.1"/>
    </source>
</evidence>
<dbReference type="Proteomes" id="UP001642540">
    <property type="component" value="Unassembled WGS sequence"/>
</dbReference>
<protein>
    <recommendedName>
        <fullName evidence="4">CCHC-type domain-containing protein</fullName>
    </recommendedName>
</protein>